<protein>
    <recommendedName>
        <fullName evidence="4">DUF4190 domain-containing protein</fullName>
    </recommendedName>
</protein>
<feature type="transmembrane region" description="Helical" evidence="1">
    <location>
        <begin position="89"/>
        <end position="111"/>
    </location>
</feature>
<organism evidence="2 3">
    <name type="scientific">Saccharopolyspora ipomoeae</name>
    <dbReference type="NCBI Taxonomy" id="3042027"/>
    <lineage>
        <taxon>Bacteria</taxon>
        <taxon>Bacillati</taxon>
        <taxon>Actinomycetota</taxon>
        <taxon>Actinomycetes</taxon>
        <taxon>Pseudonocardiales</taxon>
        <taxon>Pseudonocardiaceae</taxon>
        <taxon>Saccharopolyspora</taxon>
    </lineage>
</organism>
<dbReference type="EMBL" id="JASAOF010000002">
    <property type="protein sequence ID" value="MDI2028176.1"/>
    <property type="molecule type" value="Genomic_DNA"/>
</dbReference>
<dbReference type="Proteomes" id="UP001237595">
    <property type="component" value="Unassembled WGS sequence"/>
</dbReference>
<comment type="caution">
    <text evidence="2">The sequence shown here is derived from an EMBL/GenBank/DDBJ whole genome shotgun (WGS) entry which is preliminary data.</text>
</comment>
<keyword evidence="3" id="KW-1185">Reference proteome</keyword>
<gene>
    <name evidence="2" type="ORF">QFW96_06125</name>
</gene>
<keyword evidence="1" id="KW-0812">Transmembrane</keyword>
<evidence type="ECO:0000313" key="2">
    <source>
        <dbReference type="EMBL" id="MDI2028176.1"/>
    </source>
</evidence>
<evidence type="ECO:0000256" key="1">
    <source>
        <dbReference type="SAM" id="Phobius"/>
    </source>
</evidence>
<feature type="transmembrane region" description="Helical" evidence="1">
    <location>
        <begin position="57"/>
        <end position="77"/>
    </location>
</feature>
<reference evidence="2 3" key="1">
    <citation type="submission" date="2023-04" db="EMBL/GenBank/DDBJ databases">
        <title>Draft genome sequence of Saccharopolyspora sp. TS4A08 isolated from sweet potato rhizospheric soil.</title>
        <authorList>
            <person name="Suksaard P."/>
            <person name="Duangmal K."/>
        </authorList>
    </citation>
    <scope>NUCLEOTIDE SEQUENCE [LARGE SCALE GENOMIC DNA]</scope>
    <source>
        <strain evidence="2 3">TS4A08</strain>
    </source>
</reference>
<accession>A0ABT6PJL3</accession>
<name>A0ABT6PJL3_9PSEU</name>
<feature type="transmembrane region" description="Helical" evidence="1">
    <location>
        <begin position="21"/>
        <end position="45"/>
    </location>
</feature>
<keyword evidence="1" id="KW-0472">Membrane</keyword>
<dbReference type="RefSeq" id="WP_281454541.1">
    <property type="nucleotide sequence ID" value="NZ_JASAOF010000002.1"/>
</dbReference>
<keyword evidence="1" id="KW-1133">Transmembrane helix</keyword>
<sequence length="118" mass="11873">MSEALSSTAHDVPTGRKSGNCIGVAALVVGIAACVAALFPMTAFFDAINVLPLNGPVTWPTMFFGGIIGVVLGVIGVRRAHVGKASNLTTAKVGIALSLIALIICAGWVALNLTSAPS</sequence>
<evidence type="ECO:0008006" key="4">
    <source>
        <dbReference type="Google" id="ProtNLM"/>
    </source>
</evidence>
<evidence type="ECO:0000313" key="3">
    <source>
        <dbReference type="Proteomes" id="UP001237595"/>
    </source>
</evidence>
<proteinExistence type="predicted"/>